<keyword evidence="2" id="KW-1185">Reference proteome</keyword>
<evidence type="ECO:0000313" key="2">
    <source>
        <dbReference type="Proteomes" id="UP000887116"/>
    </source>
</evidence>
<name>A0A8X6KG11_TRICU</name>
<proteinExistence type="predicted"/>
<accession>A0A8X6KG11</accession>
<dbReference type="AlphaFoldDB" id="A0A8X6KG11"/>
<dbReference type="EMBL" id="BMAO01031051">
    <property type="protein sequence ID" value="GFQ71971.1"/>
    <property type="molecule type" value="Genomic_DNA"/>
</dbReference>
<evidence type="ECO:0000313" key="1">
    <source>
        <dbReference type="EMBL" id="GFQ71971.1"/>
    </source>
</evidence>
<dbReference type="Proteomes" id="UP000887116">
    <property type="component" value="Unassembled WGS sequence"/>
</dbReference>
<gene>
    <name evidence="1" type="ORF">TNCT_452291</name>
</gene>
<sequence length="90" mass="10292">MGFDVANKLNFNVGILWKLSLERPITPFLADLFYSKCFAFPDIPEEQNHVFKGEFYRSLLDNGARNDDGAQFDEALTLEIVEQKPDFASD</sequence>
<organism evidence="1 2">
    <name type="scientific">Trichonephila clavata</name>
    <name type="common">Joro spider</name>
    <name type="synonym">Nephila clavata</name>
    <dbReference type="NCBI Taxonomy" id="2740835"/>
    <lineage>
        <taxon>Eukaryota</taxon>
        <taxon>Metazoa</taxon>
        <taxon>Ecdysozoa</taxon>
        <taxon>Arthropoda</taxon>
        <taxon>Chelicerata</taxon>
        <taxon>Arachnida</taxon>
        <taxon>Araneae</taxon>
        <taxon>Araneomorphae</taxon>
        <taxon>Entelegynae</taxon>
        <taxon>Araneoidea</taxon>
        <taxon>Nephilidae</taxon>
        <taxon>Trichonephila</taxon>
    </lineage>
</organism>
<reference evidence="1" key="1">
    <citation type="submission" date="2020-07" db="EMBL/GenBank/DDBJ databases">
        <title>Multicomponent nature underlies the extraordinary mechanical properties of spider dragline silk.</title>
        <authorList>
            <person name="Kono N."/>
            <person name="Nakamura H."/>
            <person name="Mori M."/>
            <person name="Yoshida Y."/>
            <person name="Ohtoshi R."/>
            <person name="Malay A.D."/>
            <person name="Moran D.A.P."/>
            <person name="Tomita M."/>
            <person name="Numata K."/>
            <person name="Arakawa K."/>
        </authorList>
    </citation>
    <scope>NUCLEOTIDE SEQUENCE</scope>
</reference>
<comment type="caution">
    <text evidence="1">The sequence shown here is derived from an EMBL/GenBank/DDBJ whole genome shotgun (WGS) entry which is preliminary data.</text>
</comment>
<protein>
    <submittedName>
        <fullName evidence="1">Uncharacterized protein</fullName>
    </submittedName>
</protein>